<evidence type="ECO:0000256" key="8">
    <source>
        <dbReference type="ARBA" id="ARBA00039149"/>
    </source>
</evidence>
<keyword evidence="4" id="KW-0547">Nucleotide-binding</keyword>
<evidence type="ECO:0000256" key="3">
    <source>
        <dbReference type="ARBA" id="ARBA00022723"/>
    </source>
</evidence>
<dbReference type="GO" id="GO:0046872">
    <property type="term" value="F:metal ion binding"/>
    <property type="evidence" value="ECO:0007669"/>
    <property type="project" value="UniProtKB-KW"/>
</dbReference>
<evidence type="ECO:0000313" key="11">
    <source>
        <dbReference type="Proteomes" id="UP000239649"/>
    </source>
</evidence>
<evidence type="ECO:0000256" key="5">
    <source>
        <dbReference type="ARBA" id="ARBA00022833"/>
    </source>
</evidence>
<comment type="similarity">
    <text evidence="7">Belongs to the QueC family.</text>
</comment>
<evidence type="ECO:0000256" key="6">
    <source>
        <dbReference type="ARBA" id="ARBA00022840"/>
    </source>
</evidence>
<dbReference type="EC" id="6.3.4.20" evidence="8"/>
<dbReference type="GO" id="GO:0016874">
    <property type="term" value="F:ligase activity"/>
    <property type="evidence" value="ECO:0007669"/>
    <property type="project" value="UniProtKB-KW"/>
</dbReference>
<accession>A0A2P6VLC8</accession>
<protein>
    <recommendedName>
        <fullName evidence="8">7-cyano-7-deazaguanine synthase</fullName>
        <ecNumber evidence="8">6.3.4.20</ecNumber>
    </recommendedName>
</protein>
<keyword evidence="2" id="KW-0436">Ligase</keyword>
<sequence>MLRVAESLGSLAALRGTLPALGAALLGAPRALSSGTVPCQAGIGRYLVTGGLGHELGDEEPTTAPPRQGSTVVLVSGGIESAALLSYWCHWDMKERLLPVYIDYGQKNRQEEEHAMLALCRHLGLELNAINASMVAHQLNMAKPRGRYHDPLPHRNLLLLSLAASFAADTGATNVAICLNRDHLGTYSSASLPFLRTVEALYGTLDPPAQLLMPLLGLRADQIITLGEHVKAPWHLTYSCAEGKATPCGRCPSCERRAAAFDRADVKDTLLECRVHKGRK</sequence>
<evidence type="ECO:0000256" key="9">
    <source>
        <dbReference type="ARBA" id="ARBA00047890"/>
    </source>
</evidence>
<dbReference type="EMBL" id="LHPF02000003">
    <property type="protein sequence ID" value="PSC74888.1"/>
    <property type="molecule type" value="Genomic_DNA"/>
</dbReference>
<dbReference type="InterPro" id="IPR014729">
    <property type="entry name" value="Rossmann-like_a/b/a_fold"/>
</dbReference>
<evidence type="ECO:0000313" key="10">
    <source>
        <dbReference type="EMBL" id="PSC74888.1"/>
    </source>
</evidence>
<evidence type="ECO:0000256" key="2">
    <source>
        <dbReference type="ARBA" id="ARBA00022598"/>
    </source>
</evidence>
<keyword evidence="6" id="KW-0067">ATP-binding</keyword>
<proteinExistence type="inferred from homology"/>
<dbReference type="Pfam" id="PF06508">
    <property type="entry name" value="QueC"/>
    <property type="match status" value="1"/>
</dbReference>
<comment type="pathway">
    <text evidence="1">Purine metabolism; 7-cyano-7-deazaguanine biosynthesis.</text>
</comment>
<dbReference type="Gene3D" id="3.40.50.620">
    <property type="entry name" value="HUPs"/>
    <property type="match status" value="1"/>
</dbReference>
<dbReference type="PANTHER" id="PTHR42914">
    <property type="entry name" value="7-CYANO-7-DEAZAGUANINE SYNTHASE"/>
    <property type="match status" value="1"/>
</dbReference>
<organism evidence="10 11">
    <name type="scientific">Micractinium conductrix</name>
    <dbReference type="NCBI Taxonomy" id="554055"/>
    <lineage>
        <taxon>Eukaryota</taxon>
        <taxon>Viridiplantae</taxon>
        <taxon>Chlorophyta</taxon>
        <taxon>core chlorophytes</taxon>
        <taxon>Trebouxiophyceae</taxon>
        <taxon>Chlorellales</taxon>
        <taxon>Chlorellaceae</taxon>
        <taxon>Chlorella clade</taxon>
        <taxon>Micractinium</taxon>
    </lineage>
</organism>
<comment type="catalytic activity">
    <reaction evidence="9">
        <text>7-carboxy-7-carbaguanine + NH4(+) + 2 ATP = 7-cyano-7-carbaguanine + 2 AMP + 2 diphosphate + 2 H(+)</text>
        <dbReference type="Rhea" id="RHEA:27982"/>
        <dbReference type="ChEBI" id="CHEBI:15378"/>
        <dbReference type="ChEBI" id="CHEBI:28938"/>
        <dbReference type="ChEBI" id="CHEBI:30616"/>
        <dbReference type="ChEBI" id="CHEBI:33019"/>
        <dbReference type="ChEBI" id="CHEBI:45075"/>
        <dbReference type="ChEBI" id="CHEBI:61036"/>
        <dbReference type="ChEBI" id="CHEBI:456215"/>
        <dbReference type="EC" id="6.3.4.20"/>
    </reaction>
</comment>
<dbReference type="OrthoDB" id="448104at2759"/>
<evidence type="ECO:0000256" key="4">
    <source>
        <dbReference type="ARBA" id="ARBA00022741"/>
    </source>
</evidence>
<keyword evidence="3" id="KW-0479">Metal-binding</keyword>
<dbReference type="InterPro" id="IPR018317">
    <property type="entry name" value="QueC"/>
</dbReference>
<dbReference type="STRING" id="554055.A0A2P6VLC8"/>
<keyword evidence="11" id="KW-1185">Reference proteome</keyword>
<dbReference type="PANTHER" id="PTHR42914:SF1">
    <property type="entry name" value="7-CYANO-7-DEAZAGUANINE SYNTHASE"/>
    <property type="match status" value="1"/>
</dbReference>
<comment type="caution">
    <text evidence="10">The sequence shown here is derived from an EMBL/GenBank/DDBJ whole genome shotgun (WGS) entry which is preliminary data.</text>
</comment>
<dbReference type="Proteomes" id="UP000239649">
    <property type="component" value="Unassembled WGS sequence"/>
</dbReference>
<dbReference type="SUPFAM" id="SSF52402">
    <property type="entry name" value="Adenine nucleotide alpha hydrolases-like"/>
    <property type="match status" value="1"/>
</dbReference>
<name>A0A2P6VLC8_9CHLO</name>
<dbReference type="AlphaFoldDB" id="A0A2P6VLC8"/>
<gene>
    <name evidence="10" type="ORF">C2E20_1808</name>
</gene>
<dbReference type="GO" id="GO:0005524">
    <property type="term" value="F:ATP binding"/>
    <property type="evidence" value="ECO:0007669"/>
    <property type="project" value="UniProtKB-KW"/>
</dbReference>
<evidence type="ECO:0000256" key="7">
    <source>
        <dbReference type="ARBA" id="ARBA00037993"/>
    </source>
</evidence>
<keyword evidence="5" id="KW-0862">Zinc</keyword>
<evidence type="ECO:0000256" key="1">
    <source>
        <dbReference type="ARBA" id="ARBA00005061"/>
    </source>
</evidence>
<reference evidence="10 11" key="1">
    <citation type="journal article" date="2018" name="Plant J.">
        <title>Genome sequences of Chlorella sorokiniana UTEX 1602 and Micractinium conductrix SAG 241.80: implications to maltose excretion by a green alga.</title>
        <authorList>
            <person name="Arriola M.B."/>
            <person name="Velmurugan N."/>
            <person name="Zhang Y."/>
            <person name="Plunkett M.H."/>
            <person name="Hondzo H."/>
            <person name="Barney B.M."/>
        </authorList>
    </citation>
    <scope>NUCLEOTIDE SEQUENCE [LARGE SCALE GENOMIC DNA]</scope>
    <source>
        <strain evidence="10 11">SAG 241.80</strain>
    </source>
</reference>